<organism evidence="1 2">
    <name type="scientific">Colocasia esculenta</name>
    <name type="common">Wild taro</name>
    <name type="synonym">Arum esculentum</name>
    <dbReference type="NCBI Taxonomy" id="4460"/>
    <lineage>
        <taxon>Eukaryota</taxon>
        <taxon>Viridiplantae</taxon>
        <taxon>Streptophyta</taxon>
        <taxon>Embryophyta</taxon>
        <taxon>Tracheophyta</taxon>
        <taxon>Spermatophyta</taxon>
        <taxon>Magnoliopsida</taxon>
        <taxon>Liliopsida</taxon>
        <taxon>Araceae</taxon>
        <taxon>Aroideae</taxon>
        <taxon>Colocasieae</taxon>
        <taxon>Colocasia</taxon>
    </lineage>
</organism>
<dbReference type="AlphaFoldDB" id="A0A843UPR0"/>
<name>A0A843UPR0_COLES</name>
<keyword evidence="2" id="KW-1185">Reference proteome</keyword>
<dbReference type="OrthoDB" id="294295at2759"/>
<gene>
    <name evidence="1" type="ORF">Taro_016248</name>
</gene>
<evidence type="ECO:0000313" key="2">
    <source>
        <dbReference type="Proteomes" id="UP000652761"/>
    </source>
</evidence>
<sequence>MSIRTSGVVIADVCCCRDCLLAEVGPRDSSGLVSFRMEGNGKRVLVTSDGDVISKGIAFHLARLVLMGDLNVLESIAKDITSSLGLDYPIEVVGLDMAEEKEAIFDEAVDEAWKILGSLDAFVNCYVYE</sequence>
<dbReference type="EMBL" id="NMUH01000716">
    <property type="protein sequence ID" value="MQL83760.1"/>
    <property type="molecule type" value="Genomic_DNA"/>
</dbReference>
<comment type="caution">
    <text evidence="1">The sequence shown here is derived from an EMBL/GenBank/DDBJ whole genome shotgun (WGS) entry which is preliminary data.</text>
</comment>
<dbReference type="Proteomes" id="UP000652761">
    <property type="component" value="Unassembled WGS sequence"/>
</dbReference>
<feature type="non-terminal residue" evidence="1">
    <location>
        <position position="1"/>
    </location>
</feature>
<accession>A0A843UPR0</accession>
<protein>
    <submittedName>
        <fullName evidence="1">Uncharacterized protein</fullName>
    </submittedName>
</protein>
<proteinExistence type="predicted"/>
<reference evidence="1" key="1">
    <citation type="submission" date="2017-07" db="EMBL/GenBank/DDBJ databases">
        <title>Taro Niue Genome Assembly and Annotation.</title>
        <authorList>
            <person name="Atibalentja N."/>
            <person name="Keating K."/>
            <person name="Fields C.J."/>
        </authorList>
    </citation>
    <scope>NUCLEOTIDE SEQUENCE</scope>
    <source>
        <strain evidence="1">Niue_2</strain>
        <tissue evidence="1">Leaf</tissue>
    </source>
</reference>
<evidence type="ECO:0000313" key="1">
    <source>
        <dbReference type="EMBL" id="MQL83760.1"/>
    </source>
</evidence>